<gene>
    <name evidence="4" type="primary">LOC111306431</name>
</gene>
<proteinExistence type="predicted"/>
<evidence type="ECO:0000256" key="2">
    <source>
        <dbReference type="SAM" id="MobiDB-lite"/>
    </source>
</evidence>
<feature type="region of interest" description="Disordered" evidence="2">
    <location>
        <begin position="377"/>
        <end position="419"/>
    </location>
</feature>
<dbReference type="Pfam" id="PF12796">
    <property type="entry name" value="Ank_2"/>
    <property type="match status" value="2"/>
</dbReference>
<evidence type="ECO:0000313" key="4">
    <source>
        <dbReference type="RefSeq" id="XP_022760036.1"/>
    </source>
</evidence>
<accession>A0A6P6A5N3</accession>
<feature type="compositionally biased region" description="Basic and acidic residues" evidence="2">
    <location>
        <begin position="393"/>
        <end position="419"/>
    </location>
</feature>
<dbReference type="PANTHER" id="PTHR24121:SF15">
    <property type="entry name" value="ANKYRIN REPEAT PROTEIN"/>
    <property type="match status" value="1"/>
</dbReference>
<dbReference type="GeneID" id="111306431"/>
<evidence type="ECO:0000313" key="3">
    <source>
        <dbReference type="Proteomes" id="UP000515121"/>
    </source>
</evidence>
<dbReference type="InterPro" id="IPR002110">
    <property type="entry name" value="Ankyrin_rpt"/>
</dbReference>
<dbReference type="SMART" id="SM00248">
    <property type="entry name" value="ANK"/>
    <property type="match status" value="7"/>
</dbReference>
<organism evidence="3 4">
    <name type="scientific">Durio zibethinus</name>
    <name type="common">Durian</name>
    <dbReference type="NCBI Taxonomy" id="66656"/>
    <lineage>
        <taxon>Eukaryota</taxon>
        <taxon>Viridiplantae</taxon>
        <taxon>Streptophyta</taxon>
        <taxon>Embryophyta</taxon>
        <taxon>Tracheophyta</taxon>
        <taxon>Spermatophyta</taxon>
        <taxon>Magnoliopsida</taxon>
        <taxon>eudicotyledons</taxon>
        <taxon>Gunneridae</taxon>
        <taxon>Pentapetalae</taxon>
        <taxon>rosids</taxon>
        <taxon>malvids</taxon>
        <taxon>Malvales</taxon>
        <taxon>Malvaceae</taxon>
        <taxon>Helicteroideae</taxon>
        <taxon>Durio</taxon>
    </lineage>
</organism>
<protein>
    <submittedName>
        <fullName evidence="4">Uncharacterized protein LOC111306431</fullName>
    </submittedName>
</protein>
<dbReference type="InterPro" id="IPR036770">
    <property type="entry name" value="Ankyrin_rpt-contain_sf"/>
</dbReference>
<dbReference type="PROSITE" id="PS50088">
    <property type="entry name" value="ANK_REPEAT"/>
    <property type="match status" value="1"/>
</dbReference>
<dbReference type="Gene3D" id="1.25.40.20">
    <property type="entry name" value="Ankyrin repeat-containing domain"/>
    <property type="match status" value="2"/>
</dbReference>
<dbReference type="KEGG" id="dzi:111306431"/>
<name>A0A6P6A5N3_DURZI</name>
<dbReference type="AlphaFoldDB" id="A0A6P6A5N3"/>
<evidence type="ECO:0000256" key="1">
    <source>
        <dbReference type="PROSITE-ProRule" id="PRU00023"/>
    </source>
</evidence>
<feature type="repeat" description="ANK" evidence="1">
    <location>
        <begin position="66"/>
        <end position="98"/>
    </location>
</feature>
<dbReference type="PROSITE" id="PS50297">
    <property type="entry name" value="ANK_REP_REGION"/>
    <property type="match status" value="1"/>
</dbReference>
<keyword evidence="3" id="KW-1185">Reference proteome</keyword>
<dbReference type="Proteomes" id="UP000515121">
    <property type="component" value="Unplaced"/>
</dbReference>
<dbReference type="SUPFAM" id="SSF48403">
    <property type="entry name" value="Ankyrin repeat"/>
    <property type="match status" value="2"/>
</dbReference>
<keyword evidence="1" id="KW-0040">ANK repeat</keyword>
<dbReference type="RefSeq" id="XP_022760036.1">
    <property type="nucleotide sequence ID" value="XM_022904301.1"/>
</dbReference>
<feature type="region of interest" description="Disordered" evidence="2">
    <location>
        <begin position="259"/>
        <end position="287"/>
    </location>
</feature>
<reference evidence="4" key="1">
    <citation type="submission" date="2025-08" db="UniProtKB">
        <authorList>
            <consortium name="RefSeq"/>
        </authorList>
    </citation>
    <scope>IDENTIFICATION</scope>
    <source>
        <tissue evidence="4">Fruit stalk</tissue>
    </source>
</reference>
<sequence>MKGEWNVVLKLYETHPEVRVAEIIRSGDTALHIAVSNIQEDIVEELVDLISMQTEYKKSLEIRNDQGNTPLHIAASLGNVKMCKCIAQADSSLLKIHNNDGETPLFVAAHHGKKNAFLCLNSYCRKEEGYSYCRRKDGENVLHCAISGDYFDLAFQIVHLYKDLINNVNENGISPLHLLASKPTAFRSGSHIGGCSQLIYYCIFVDQLKVESSFQQSSSDFQSKKFREKMKVSCPDNYQTCMHLFHLLKQLVQVVTKRSHNKRQRGDANENPEEPNVTSEVGSKGDKIPHRDGYQFFPPNYGTLIDFVKLLSKAMLVILGLGSRRIRKLREKKEKHTWAVQLMNVLLEHASLFQYEDNGCRPQLSLYDADETKPYEFTEGADVKMPTSSDESDTAKQNDQSKEKTFEGEKEKTKDLTKKTKDLTKRETPILIAAKSGITEMVEQILYLFPVAIHDMNSDKKNIVLLAVENRQPHVYKFLLKKNIMKDSAFRAVDQNGNSALHLAAMLGDHKPWLIPGAALQMQWEIKWYKV</sequence>
<dbReference type="OrthoDB" id="20727at2759"/>
<dbReference type="PANTHER" id="PTHR24121">
    <property type="entry name" value="NO MECHANORECEPTOR POTENTIAL C, ISOFORM D-RELATED"/>
    <property type="match status" value="1"/>
</dbReference>